<dbReference type="EMBL" id="JAULSU010000004">
    <property type="protein sequence ID" value="KAK0620563.1"/>
    <property type="molecule type" value="Genomic_DNA"/>
</dbReference>
<gene>
    <name evidence="2" type="ORF">B0T14DRAFT_567306</name>
</gene>
<keyword evidence="3" id="KW-1185">Reference proteome</keyword>
<comment type="caution">
    <text evidence="2">The sequence shown here is derived from an EMBL/GenBank/DDBJ whole genome shotgun (WGS) entry which is preliminary data.</text>
</comment>
<evidence type="ECO:0000313" key="3">
    <source>
        <dbReference type="Proteomes" id="UP001175000"/>
    </source>
</evidence>
<accession>A0AA39WS29</accession>
<name>A0AA39WS29_9PEZI</name>
<evidence type="ECO:0000313" key="2">
    <source>
        <dbReference type="EMBL" id="KAK0620563.1"/>
    </source>
</evidence>
<evidence type="ECO:0000256" key="1">
    <source>
        <dbReference type="SAM" id="MobiDB-lite"/>
    </source>
</evidence>
<dbReference type="AlphaFoldDB" id="A0AA39WS29"/>
<proteinExistence type="predicted"/>
<organism evidence="2 3">
    <name type="scientific">Immersiella caudata</name>
    <dbReference type="NCBI Taxonomy" id="314043"/>
    <lineage>
        <taxon>Eukaryota</taxon>
        <taxon>Fungi</taxon>
        <taxon>Dikarya</taxon>
        <taxon>Ascomycota</taxon>
        <taxon>Pezizomycotina</taxon>
        <taxon>Sordariomycetes</taxon>
        <taxon>Sordariomycetidae</taxon>
        <taxon>Sordariales</taxon>
        <taxon>Lasiosphaeriaceae</taxon>
        <taxon>Immersiella</taxon>
    </lineage>
</organism>
<protein>
    <submittedName>
        <fullName evidence="2">Uncharacterized protein</fullName>
    </submittedName>
</protein>
<feature type="compositionally biased region" description="Low complexity" evidence="1">
    <location>
        <begin position="24"/>
        <end position="38"/>
    </location>
</feature>
<feature type="region of interest" description="Disordered" evidence="1">
    <location>
        <begin position="1"/>
        <end position="68"/>
    </location>
</feature>
<sequence length="116" mass="13084">MNDHKKTTPANPKIDTDLSQNLVASTSPTTPHSTADAARAMSSTGAWQPRLDRRQSWDSQEWGGRKARERVYREKMSEDEEPIQFEGVFYEVYLIIGDKGVGGRGRMALKKSQARD</sequence>
<reference evidence="2" key="1">
    <citation type="submission" date="2023-06" db="EMBL/GenBank/DDBJ databases">
        <title>Genome-scale phylogeny and comparative genomics of the fungal order Sordariales.</title>
        <authorList>
            <consortium name="Lawrence Berkeley National Laboratory"/>
            <person name="Hensen N."/>
            <person name="Bonometti L."/>
            <person name="Westerberg I."/>
            <person name="Brannstrom I.O."/>
            <person name="Guillou S."/>
            <person name="Cros-Aarteil S."/>
            <person name="Calhoun S."/>
            <person name="Haridas S."/>
            <person name="Kuo A."/>
            <person name="Mondo S."/>
            <person name="Pangilinan J."/>
            <person name="Riley R."/>
            <person name="Labutti K."/>
            <person name="Andreopoulos B."/>
            <person name="Lipzen A."/>
            <person name="Chen C."/>
            <person name="Yanf M."/>
            <person name="Daum C."/>
            <person name="Ng V."/>
            <person name="Clum A."/>
            <person name="Steindorff A."/>
            <person name="Ohm R."/>
            <person name="Martin F."/>
            <person name="Silar P."/>
            <person name="Natvig D."/>
            <person name="Lalanne C."/>
            <person name="Gautier V."/>
            <person name="Ament-Velasquez S.L."/>
            <person name="Kruys A."/>
            <person name="Hutchinson M.I."/>
            <person name="Powell A.J."/>
            <person name="Barry K."/>
            <person name="Miller A.N."/>
            <person name="Grigoriev I.V."/>
            <person name="Debuchy R."/>
            <person name="Gladieux P."/>
            <person name="Thoren M.H."/>
            <person name="Johannesson H."/>
        </authorList>
    </citation>
    <scope>NUCLEOTIDE SEQUENCE</scope>
    <source>
        <strain evidence="2">CBS 606.72</strain>
    </source>
</reference>
<dbReference type="Proteomes" id="UP001175000">
    <property type="component" value="Unassembled WGS sequence"/>
</dbReference>